<dbReference type="EMBL" id="CP113520">
    <property type="protein sequence ID" value="WAJ30955.1"/>
    <property type="molecule type" value="Genomic_DNA"/>
</dbReference>
<reference evidence="1" key="1">
    <citation type="submission" date="2022-11" db="EMBL/GenBank/DDBJ databases">
        <title>beta-Carotene-producing bacterium, Jeongeuplla avenae sp. nov., alleviates the salt stress of Arabidopsis seedlings.</title>
        <authorList>
            <person name="Jiang L."/>
            <person name="Lee J."/>
        </authorList>
    </citation>
    <scope>NUCLEOTIDE SEQUENCE</scope>
    <source>
        <strain evidence="1">DY_R2A_6</strain>
    </source>
</reference>
<keyword evidence="2" id="KW-1185">Reference proteome</keyword>
<evidence type="ECO:0000313" key="2">
    <source>
        <dbReference type="Proteomes" id="UP001163223"/>
    </source>
</evidence>
<dbReference type="Proteomes" id="UP001163223">
    <property type="component" value="Chromosome"/>
</dbReference>
<sequence>MFFGEGDFIEHLNMTADEASAVGSQVLRRLLAAAEAHTEAQLGFKLDDEAEFPGGPPHDVEQAVFMLAAFWFEQRESVLVAVSAQITPHGYDDIIRSHRSYTFG</sequence>
<gene>
    <name evidence="1" type="ORF">OXU80_12435</name>
</gene>
<evidence type="ECO:0000313" key="1">
    <source>
        <dbReference type="EMBL" id="WAJ30955.1"/>
    </source>
</evidence>
<protein>
    <submittedName>
        <fullName evidence="1">Head-tail connector protein</fullName>
    </submittedName>
</protein>
<name>A0ACD4NVE1_9HYPH</name>
<organism evidence="1 2">
    <name type="scientific">Antarcticirhabdus aurantiaca</name>
    <dbReference type="NCBI Taxonomy" id="2606717"/>
    <lineage>
        <taxon>Bacteria</taxon>
        <taxon>Pseudomonadati</taxon>
        <taxon>Pseudomonadota</taxon>
        <taxon>Alphaproteobacteria</taxon>
        <taxon>Hyphomicrobiales</taxon>
        <taxon>Aurantimonadaceae</taxon>
        <taxon>Antarcticirhabdus</taxon>
    </lineage>
</organism>
<proteinExistence type="predicted"/>
<accession>A0ACD4NVE1</accession>